<keyword evidence="7" id="KW-0732">Signal</keyword>
<dbReference type="RefSeq" id="WP_271715327.1">
    <property type="nucleotide sequence ID" value="NZ_AP024169.1"/>
</dbReference>
<dbReference type="PANTHER" id="PTHR11360:SF317">
    <property type="entry name" value="MAJOR FACILITATOR SUPERFAMILY (MFS) PROFILE DOMAIN-CONTAINING PROTEIN-RELATED"/>
    <property type="match status" value="1"/>
</dbReference>
<dbReference type="Proteomes" id="UP000595897">
    <property type="component" value="Chromosome"/>
</dbReference>
<feature type="signal peptide" evidence="7">
    <location>
        <begin position="1"/>
        <end position="31"/>
    </location>
</feature>
<dbReference type="CDD" id="cd17353">
    <property type="entry name" value="MFS_OFA_like"/>
    <property type="match status" value="1"/>
</dbReference>
<dbReference type="InterPro" id="IPR050327">
    <property type="entry name" value="Proton-linked_MCT"/>
</dbReference>
<dbReference type="Gene3D" id="1.20.1250.20">
    <property type="entry name" value="MFS general substrate transporter like domains"/>
    <property type="match status" value="2"/>
</dbReference>
<feature type="transmembrane region" description="Helical" evidence="6">
    <location>
        <begin position="248"/>
        <end position="268"/>
    </location>
</feature>
<dbReference type="PROSITE" id="PS50850">
    <property type="entry name" value="MFS"/>
    <property type="match status" value="1"/>
</dbReference>
<feature type="transmembrane region" description="Helical" evidence="6">
    <location>
        <begin position="219"/>
        <end position="236"/>
    </location>
</feature>
<reference evidence="9 10" key="1">
    <citation type="submission" date="2020-11" db="EMBL/GenBank/DDBJ databases">
        <title>Draft genome sequencing of a Lachnospiraceae strain isolated from anoxic soil subjected to BSD treatment.</title>
        <authorList>
            <person name="Uek A."/>
            <person name="Tonouchi A."/>
        </authorList>
    </citation>
    <scope>NUCLEOTIDE SEQUENCE [LARGE SCALE GENOMIC DNA]</scope>
    <source>
        <strain evidence="9 10">TB5</strain>
    </source>
</reference>
<protein>
    <submittedName>
        <fullName evidence="9">MFS transporter</fullName>
    </submittedName>
</protein>
<dbReference type="Pfam" id="PF07690">
    <property type="entry name" value="MFS_1"/>
    <property type="match status" value="1"/>
</dbReference>
<accession>A0A7R7ICM1</accession>
<evidence type="ECO:0000256" key="7">
    <source>
        <dbReference type="SAM" id="SignalP"/>
    </source>
</evidence>
<feature type="transmembrane region" description="Helical" evidence="6">
    <location>
        <begin position="164"/>
        <end position="183"/>
    </location>
</feature>
<keyword evidence="4 6" id="KW-1133">Transmembrane helix</keyword>
<dbReference type="PANTHER" id="PTHR11360">
    <property type="entry name" value="MONOCARBOXYLATE TRANSPORTER"/>
    <property type="match status" value="1"/>
</dbReference>
<dbReference type="EMBL" id="AP024169">
    <property type="protein sequence ID" value="BCN30079.1"/>
    <property type="molecule type" value="Genomic_DNA"/>
</dbReference>
<feature type="transmembrane region" description="Helical" evidence="6">
    <location>
        <begin position="131"/>
        <end position="152"/>
    </location>
</feature>
<evidence type="ECO:0000256" key="4">
    <source>
        <dbReference type="ARBA" id="ARBA00022989"/>
    </source>
</evidence>
<gene>
    <name evidence="9" type="ORF">bsdtb5_13740</name>
</gene>
<feature type="domain" description="Major facilitator superfamily (MFS) profile" evidence="8">
    <location>
        <begin position="6"/>
        <end position="401"/>
    </location>
</feature>
<dbReference type="KEGG" id="ahb:bsdtb5_13740"/>
<evidence type="ECO:0000313" key="9">
    <source>
        <dbReference type="EMBL" id="BCN30079.1"/>
    </source>
</evidence>
<comment type="subcellular location">
    <subcellularLocation>
        <location evidence="1">Cell membrane</location>
        <topology evidence="1">Multi-pass membrane protein</topology>
    </subcellularLocation>
</comment>
<name>A0A7R7ICM1_9FIRM</name>
<dbReference type="GO" id="GO:0005886">
    <property type="term" value="C:plasma membrane"/>
    <property type="evidence" value="ECO:0007669"/>
    <property type="project" value="UniProtKB-SubCell"/>
</dbReference>
<feature type="chain" id="PRO_5032442670" evidence="7">
    <location>
        <begin position="32"/>
        <end position="404"/>
    </location>
</feature>
<feature type="transmembrane region" description="Helical" evidence="6">
    <location>
        <begin position="41"/>
        <end position="62"/>
    </location>
</feature>
<feature type="transmembrane region" description="Helical" evidence="6">
    <location>
        <begin position="309"/>
        <end position="333"/>
    </location>
</feature>
<feature type="transmembrane region" description="Helical" evidence="6">
    <location>
        <begin position="74"/>
        <end position="92"/>
    </location>
</feature>
<dbReference type="GO" id="GO:0022857">
    <property type="term" value="F:transmembrane transporter activity"/>
    <property type="evidence" value="ECO:0007669"/>
    <property type="project" value="InterPro"/>
</dbReference>
<evidence type="ECO:0000256" key="1">
    <source>
        <dbReference type="ARBA" id="ARBA00004651"/>
    </source>
</evidence>
<dbReference type="InterPro" id="IPR036259">
    <property type="entry name" value="MFS_trans_sf"/>
</dbReference>
<feature type="transmembrane region" description="Helical" evidence="6">
    <location>
        <begin position="280"/>
        <end position="303"/>
    </location>
</feature>
<feature type="transmembrane region" description="Helical" evidence="6">
    <location>
        <begin position="98"/>
        <end position="119"/>
    </location>
</feature>
<feature type="transmembrane region" description="Helical" evidence="6">
    <location>
        <begin position="345"/>
        <end position="365"/>
    </location>
</feature>
<dbReference type="InterPro" id="IPR011701">
    <property type="entry name" value="MFS"/>
</dbReference>
<keyword evidence="10" id="KW-1185">Reference proteome</keyword>
<evidence type="ECO:0000313" key="10">
    <source>
        <dbReference type="Proteomes" id="UP000595897"/>
    </source>
</evidence>
<evidence type="ECO:0000259" key="8">
    <source>
        <dbReference type="PROSITE" id="PS50850"/>
    </source>
</evidence>
<dbReference type="InterPro" id="IPR020846">
    <property type="entry name" value="MFS_dom"/>
</dbReference>
<organism evidence="9 10">
    <name type="scientific">Anaeromicropila herbilytica</name>
    <dbReference type="NCBI Taxonomy" id="2785025"/>
    <lineage>
        <taxon>Bacteria</taxon>
        <taxon>Bacillati</taxon>
        <taxon>Bacillota</taxon>
        <taxon>Clostridia</taxon>
        <taxon>Lachnospirales</taxon>
        <taxon>Lachnospiraceae</taxon>
        <taxon>Anaeromicropila</taxon>
    </lineage>
</organism>
<keyword evidence="5 6" id="KW-0472">Membrane</keyword>
<feature type="transmembrane region" description="Helical" evidence="6">
    <location>
        <begin position="377"/>
        <end position="399"/>
    </location>
</feature>
<keyword evidence="2" id="KW-0813">Transport</keyword>
<evidence type="ECO:0000256" key="5">
    <source>
        <dbReference type="ARBA" id="ARBA00023136"/>
    </source>
</evidence>
<evidence type="ECO:0000256" key="6">
    <source>
        <dbReference type="SAM" id="Phobius"/>
    </source>
</evidence>
<dbReference type="AlphaFoldDB" id="A0A7R7ICM1"/>
<dbReference type="SUPFAM" id="SSF103473">
    <property type="entry name" value="MFS general substrate transporter"/>
    <property type="match status" value="1"/>
</dbReference>
<proteinExistence type="predicted"/>
<evidence type="ECO:0000256" key="3">
    <source>
        <dbReference type="ARBA" id="ARBA00022692"/>
    </source>
</evidence>
<evidence type="ECO:0000256" key="2">
    <source>
        <dbReference type="ARBA" id="ARBA00022448"/>
    </source>
</evidence>
<keyword evidence="3 6" id="KW-0812">Transmembrane</keyword>
<sequence length="404" mass="43267">MNYQRKRWLVLVASCLINLCIGSMYAWSVFAAPMAAHLKVDPGSLAIIFTITNAVGPITMITGGRINDKFGPRWVIFVGGIIYAAGFLISSVSNTMTMLGIGYGLGCGLGMGMIYGCTINNSIKFFPDKRGLIGGIATATYGLSSVLMPPIANSLITNYGILSTFRYIGIAFLIIICGSALFIEKCPEGYRPDNMKQVAVKGNALTNEKTWREMLKDPMFYLMFLMLVCSAFYGLMVTSQASPIAQNLIKVSPATAAICVSVLALFNVGGRICAGILSDLFGRINTLIVMLIISIAGLGLLITCGDGDLAKFMVGVSIIGVSFGAFMGVFPGFTADQFGTRNNSVNYGIMFIAFALAGVFGPMVLKNIYSTSGTYKNAFLIGIVFVIAGLVLGMIYRVLDKKKK</sequence>